<evidence type="ECO:0000313" key="13">
    <source>
        <dbReference type="EMBL" id="CBJ26903.1"/>
    </source>
</evidence>
<dbReference type="AlphaFoldDB" id="D7G356"/>
<dbReference type="Gene3D" id="3.40.1360.10">
    <property type="match status" value="1"/>
</dbReference>
<dbReference type="Gene3D" id="1.10.10.10">
    <property type="entry name" value="Winged helix-like DNA-binding domain superfamily/Winged helix DNA-binding domain"/>
    <property type="match status" value="1"/>
</dbReference>
<dbReference type="Proteomes" id="UP000002630">
    <property type="component" value="Linkage Group LG09"/>
</dbReference>
<organism evidence="13 14">
    <name type="scientific">Ectocarpus siliculosus</name>
    <name type="common">Brown alga</name>
    <name type="synonym">Conferva siliculosa</name>
    <dbReference type="NCBI Taxonomy" id="2880"/>
    <lineage>
        <taxon>Eukaryota</taxon>
        <taxon>Sar</taxon>
        <taxon>Stramenopiles</taxon>
        <taxon>Ochrophyta</taxon>
        <taxon>PX clade</taxon>
        <taxon>Phaeophyceae</taxon>
        <taxon>Ectocarpales</taxon>
        <taxon>Ectocarpaceae</taxon>
        <taxon>Ectocarpus</taxon>
    </lineage>
</organism>
<dbReference type="GO" id="GO:0003677">
    <property type="term" value="F:DNA binding"/>
    <property type="evidence" value="ECO:0007669"/>
    <property type="project" value="UniProtKB-UniRule"/>
</dbReference>
<evidence type="ECO:0000256" key="6">
    <source>
        <dbReference type="ARBA" id="ARBA00022842"/>
    </source>
</evidence>
<dbReference type="Pfam" id="PF04406">
    <property type="entry name" value="TP6A_N"/>
    <property type="match status" value="1"/>
</dbReference>
<dbReference type="PANTHER" id="PTHR10848:SF0">
    <property type="entry name" value="MEIOTIC RECOMBINATION PROTEIN SPO11"/>
    <property type="match status" value="1"/>
</dbReference>
<evidence type="ECO:0000256" key="9">
    <source>
        <dbReference type="ARBA" id="ARBA00023235"/>
    </source>
</evidence>
<dbReference type="STRING" id="2880.D7G356"/>
<evidence type="ECO:0000256" key="10">
    <source>
        <dbReference type="PROSITE-ProRule" id="PRU01385"/>
    </source>
</evidence>
<dbReference type="GO" id="GO:0000706">
    <property type="term" value="P:meiotic DNA double-strand break processing"/>
    <property type="evidence" value="ECO:0007669"/>
    <property type="project" value="TreeGrafter"/>
</dbReference>
<dbReference type="PROSITE" id="PS52041">
    <property type="entry name" value="TOPO_IIB"/>
    <property type="match status" value="1"/>
</dbReference>
<dbReference type="GO" id="GO:0005524">
    <property type="term" value="F:ATP binding"/>
    <property type="evidence" value="ECO:0007669"/>
    <property type="project" value="InterPro"/>
</dbReference>
<proteinExistence type="inferred from homology"/>
<dbReference type="CDD" id="cd00223">
    <property type="entry name" value="TOPRIM_TopoIIB_SPO"/>
    <property type="match status" value="1"/>
</dbReference>
<evidence type="ECO:0000259" key="11">
    <source>
        <dbReference type="Pfam" id="PF04406"/>
    </source>
</evidence>
<comment type="similarity">
    <text evidence="3 10">Belongs to the TOP6A family.</text>
</comment>
<feature type="domain" description="Topoisomerase 6 subunit A/Spo11 TOPRIM" evidence="12">
    <location>
        <begin position="107"/>
        <end position="258"/>
    </location>
</feature>
<feature type="domain" description="Spo11/DNA topoisomerase VI subunit A N-terminal" evidence="11">
    <location>
        <begin position="1"/>
        <end position="53"/>
    </location>
</feature>
<evidence type="ECO:0000256" key="8">
    <source>
        <dbReference type="ARBA" id="ARBA00023125"/>
    </source>
</evidence>
<gene>
    <name evidence="13" type="primary">SPO11</name>
    <name evidence="13" type="ORF">Esi_0050_0008</name>
</gene>
<dbReference type="InterPro" id="IPR036388">
    <property type="entry name" value="WH-like_DNA-bd_sf"/>
</dbReference>
<dbReference type="InterPro" id="IPR002815">
    <property type="entry name" value="Spo11/TopoVI_A"/>
</dbReference>
<dbReference type="OMA" id="IMLTYKY"/>
<keyword evidence="9 10" id="KW-0413">Isomerase</keyword>
<accession>D7G356</accession>
<evidence type="ECO:0000256" key="4">
    <source>
        <dbReference type="ARBA" id="ARBA00012895"/>
    </source>
</evidence>
<dbReference type="EMBL" id="FN649734">
    <property type="protein sequence ID" value="CBJ26903.1"/>
    <property type="molecule type" value="Genomic_DNA"/>
</dbReference>
<keyword evidence="6" id="KW-0460">Magnesium</keyword>
<dbReference type="GO" id="GO:0046872">
    <property type="term" value="F:metal ion binding"/>
    <property type="evidence" value="ECO:0007669"/>
    <property type="project" value="UniProtKB-KW"/>
</dbReference>
<evidence type="ECO:0000256" key="2">
    <source>
        <dbReference type="ARBA" id="ARBA00001946"/>
    </source>
</evidence>
<evidence type="ECO:0000259" key="12">
    <source>
        <dbReference type="Pfam" id="PF21180"/>
    </source>
</evidence>
<feature type="active site" description="O-(5'-phospho-DNA)-tyrosine intermediate" evidence="10">
    <location>
        <position position="21"/>
    </location>
</feature>
<dbReference type="GO" id="GO:0000228">
    <property type="term" value="C:nuclear chromosome"/>
    <property type="evidence" value="ECO:0007669"/>
    <property type="project" value="TreeGrafter"/>
</dbReference>
<dbReference type="EC" id="5.6.2.2" evidence="4"/>
<dbReference type="InterPro" id="IPR034136">
    <property type="entry name" value="TOPRIM_Topo6A/Spo11"/>
</dbReference>
<dbReference type="Pfam" id="PF21180">
    <property type="entry name" value="TOP6A-Spo11_Toprim"/>
    <property type="match status" value="1"/>
</dbReference>
<dbReference type="OrthoDB" id="5377392at2759"/>
<dbReference type="PRINTS" id="PR01550">
    <property type="entry name" value="TOP6AFAMILY"/>
</dbReference>
<keyword evidence="7 10" id="KW-0799">Topoisomerase</keyword>
<keyword evidence="8 10" id="KW-0238">DNA-binding</keyword>
<dbReference type="InParanoid" id="D7G356"/>
<evidence type="ECO:0000256" key="7">
    <source>
        <dbReference type="ARBA" id="ARBA00023029"/>
    </source>
</evidence>
<dbReference type="PANTHER" id="PTHR10848">
    <property type="entry name" value="MEIOTIC RECOMBINATION PROTEIN SPO11"/>
    <property type="match status" value="1"/>
</dbReference>
<evidence type="ECO:0000256" key="3">
    <source>
        <dbReference type="ARBA" id="ARBA00006559"/>
    </source>
</evidence>
<dbReference type="GO" id="GO:0007131">
    <property type="term" value="P:reciprocal meiotic recombination"/>
    <property type="evidence" value="ECO:0007669"/>
    <property type="project" value="TreeGrafter"/>
</dbReference>
<evidence type="ECO:0000256" key="5">
    <source>
        <dbReference type="ARBA" id="ARBA00022723"/>
    </source>
</evidence>
<dbReference type="SMR" id="D7G356"/>
<comment type="catalytic activity">
    <reaction evidence="1 10">
        <text>ATP-dependent breakage, passage and rejoining of double-stranded DNA.</text>
        <dbReference type="EC" id="5.6.2.2"/>
    </reaction>
</comment>
<dbReference type="GO" id="GO:0003918">
    <property type="term" value="F:DNA topoisomerase type II (double strand cut, ATP-hydrolyzing) activity"/>
    <property type="evidence" value="ECO:0007669"/>
    <property type="project" value="UniProtKB-UniRule"/>
</dbReference>
<comment type="cofactor">
    <cofactor evidence="2">
        <name>Mg(2+)</name>
        <dbReference type="ChEBI" id="CHEBI:18420"/>
    </cofactor>
</comment>
<dbReference type="eggNOG" id="KOG2795">
    <property type="taxonomic scope" value="Eukaryota"/>
</dbReference>
<evidence type="ECO:0000313" key="14">
    <source>
        <dbReference type="Proteomes" id="UP000002630"/>
    </source>
</evidence>
<name>D7G356_ECTSI</name>
<sequence length="330" mass="36772">MSFSMRLLETRKTATQREIYYTFVKHFANQTKCNDAILDCCSLLGEPRHCLGIVASSRGYLAGRISIRGEGFEDWQDPRSTGGSSGLAITSDWLTRPLELKSDARIVLVVEKDGVFNRMVEDGFYDRANVSTLHYLRRIPSVLVTGQGFPPLAVRACVYRLAEALDLPVLGLVDCNPFGLSVFLQYKEGSSRQGRGSAKFGVPEMKWVGLRPSQLDDLDLPDEVHQTLSQQDLSRAQSVANSTLVTDNPDTYGEEVEYWLDTENPGKGKGCERISPNTSIGKGDLPIVWPSLAIEQSMYLVVSLLSKTAFSLFLMQIFPLRLYFLSSRIP</sequence>
<dbReference type="EMBL" id="FN648708">
    <property type="protein sequence ID" value="CBJ26903.1"/>
    <property type="molecule type" value="Genomic_DNA"/>
</dbReference>
<protein>
    <recommendedName>
        <fullName evidence="4">DNA topoisomerase (ATP-hydrolyzing)</fullName>
        <ecNumber evidence="4">5.6.2.2</ecNumber>
    </recommendedName>
</protein>
<dbReference type="InterPro" id="IPR013049">
    <property type="entry name" value="Spo11/TopoVI_A_N"/>
</dbReference>
<dbReference type="InterPro" id="IPR036078">
    <property type="entry name" value="Spo11/TopoVI_A_sf"/>
</dbReference>
<reference evidence="13 14" key="1">
    <citation type="journal article" date="2010" name="Nature">
        <title>The Ectocarpus genome and the independent evolution of multicellularity in brown algae.</title>
        <authorList>
            <person name="Cock J.M."/>
            <person name="Sterck L."/>
            <person name="Rouze P."/>
            <person name="Scornet D."/>
            <person name="Allen A.E."/>
            <person name="Amoutzias G."/>
            <person name="Anthouard V."/>
            <person name="Artiguenave F."/>
            <person name="Aury J.M."/>
            <person name="Badger J.H."/>
            <person name="Beszteri B."/>
            <person name="Billiau K."/>
            <person name="Bonnet E."/>
            <person name="Bothwell J.H."/>
            <person name="Bowler C."/>
            <person name="Boyen C."/>
            <person name="Brownlee C."/>
            <person name="Carrano C.J."/>
            <person name="Charrier B."/>
            <person name="Cho G.Y."/>
            <person name="Coelho S.M."/>
            <person name="Collen J."/>
            <person name="Corre E."/>
            <person name="Da Silva C."/>
            <person name="Delage L."/>
            <person name="Delaroque N."/>
            <person name="Dittami S.M."/>
            <person name="Doulbeau S."/>
            <person name="Elias M."/>
            <person name="Farnham G."/>
            <person name="Gachon C.M."/>
            <person name="Gschloessl B."/>
            <person name="Heesch S."/>
            <person name="Jabbari K."/>
            <person name="Jubin C."/>
            <person name="Kawai H."/>
            <person name="Kimura K."/>
            <person name="Kloareg B."/>
            <person name="Kupper F.C."/>
            <person name="Lang D."/>
            <person name="Le Bail A."/>
            <person name="Leblanc C."/>
            <person name="Lerouge P."/>
            <person name="Lohr M."/>
            <person name="Lopez P.J."/>
            <person name="Martens C."/>
            <person name="Maumus F."/>
            <person name="Michel G."/>
            <person name="Miranda-Saavedra D."/>
            <person name="Morales J."/>
            <person name="Moreau H."/>
            <person name="Motomura T."/>
            <person name="Nagasato C."/>
            <person name="Napoli C.A."/>
            <person name="Nelson D.R."/>
            <person name="Nyvall-Collen P."/>
            <person name="Peters A.F."/>
            <person name="Pommier C."/>
            <person name="Potin P."/>
            <person name="Poulain J."/>
            <person name="Quesneville H."/>
            <person name="Read B."/>
            <person name="Rensing S.A."/>
            <person name="Ritter A."/>
            <person name="Rousvoal S."/>
            <person name="Samanta M."/>
            <person name="Samson G."/>
            <person name="Schroeder D.C."/>
            <person name="Segurens B."/>
            <person name="Strittmatter M."/>
            <person name="Tonon T."/>
            <person name="Tregear J.W."/>
            <person name="Valentin K."/>
            <person name="von Dassow P."/>
            <person name="Yamagishi T."/>
            <person name="Van de Peer Y."/>
            <person name="Wincker P."/>
        </authorList>
    </citation>
    <scope>NUCLEOTIDE SEQUENCE [LARGE SCALE GENOMIC DNA]</scope>
    <source>
        <strain evidence="14">Ec32 / CCAP1310/4</strain>
    </source>
</reference>
<keyword evidence="14" id="KW-1185">Reference proteome</keyword>
<evidence type="ECO:0000256" key="1">
    <source>
        <dbReference type="ARBA" id="ARBA00000185"/>
    </source>
</evidence>
<dbReference type="GO" id="GO:0042138">
    <property type="term" value="P:meiotic DNA double-strand break formation"/>
    <property type="evidence" value="ECO:0007669"/>
    <property type="project" value="TreeGrafter"/>
</dbReference>
<keyword evidence="5" id="KW-0479">Metal-binding</keyword>
<dbReference type="SUPFAM" id="SSF56726">
    <property type="entry name" value="DNA topoisomerase IV, alpha subunit"/>
    <property type="match status" value="1"/>
</dbReference>